<accession>A0ABT1FUI7</accession>
<organism evidence="1 2">
    <name type="scientific">Runella salmonicolor</name>
    <dbReference type="NCBI Taxonomy" id="2950278"/>
    <lineage>
        <taxon>Bacteria</taxon>
        <taxon>Pseudomonadati</taxon>
        <taxon>Bacteroidota</taxon>
        <taxon>Cytophagia</taxon>
        <taxon>Cytophagales</taxon>
        <taxon>Spirosomataceae</taxon>
        <taxon>Runella</taxon>
    </lineage>
</organism>
<gene>
    <name evidence="1" type="ORF">NCI00_18565</name>
</gene>
<dbReference type="EMBL" id="JAMZEL010000008">
    <property type="protein sequence ID" value="MCP1384448.1"/>
    <property type="molecule type" value="Genomic_DNA"/>
</dbReference>
<evidence type="ECO:0000313" key="2">
    <source>
        <dbReference type="Proteomes" id="UP001204772"/>
    </source>
</evidence>
<comment type="caution">
    <text evidence="1">The sequence shown here is derived from an EMBL/GenBank/DDBJ whole genome shotgun (WGS) entry which is preliminary data.</text>
</comment>
<name>A0ABT1FUI7_9BACT</name>
<reference evidence="1 2" key="1">
    <citation type="submission" date="2022-06" db="EMBL/GenBank/DDBJ databases">
        <title>Runella sp. S5 genome sequencing.</title>
        <authorList>
            <person name="Park S."/>
        </authorList>
    </citation>
    <scope>NUCLEOTIDE SEQUENCE [LARGE SCALE GENOMIC DNA]</scope>
    <source>
        <strain evidence="1 2">S5</strain>
    </source>
</reference>
<dbReference type="RefSeq" id="WP_253530003.1">
    <property type="nucleotide sequence ID" value="NZ_JAMZEL010000008.1"/>
</dbReference>
<protein>
    <submittedName>
        <fullName evidence="1">Uncharacterized protein</fullName>
    </submittedName>
</protein>
<proteinExistence type="predicted"/>
<keyword evidence="2" id="KW-1185">Reference proteome</keyword>
<evidence type="ECO:0000313" key="1">
    <source>
        <dbReference type="EMBL" id="MCP1384448.1"/>
    </source>
</evidence>
<sequence>MKYEKQLQKLDAKICKAINNDQKKNGGANVGALNSQREIVEWAFGSRSIDFAINACKQDIERTFRYTTEAEKKIEALEAIQKELLKIKSSAQ</sequence>
<dbReference type="Proteomes" id="UP001204772">
    <property type="component" value="Unassembled WGS sequence"/>
</dbReference>